<feature type="domain" description="Thioredoxin" evidence="4">
    <location>
        <begin position="19"/>
        <end position="165"/>
    </location>
</feature>
<dbReference type="Proteomes" id="UP000009072">
    <property type="component" value="Chromosome"/>
</dbReference>
<dbReference type="InterPro" id="IPR000866">
    <property type="entry name" value="AhpC/TSA"/>
</dbReference>
<dbReference type="InterPro" id="IPR002065">
    <property type="entry name" value="TPX"/>
</dbReference>
<keyword evidence="5" id="KW-0560">Oxidoreductase</keyword>
<dbReference type="InterPro" id="IPR050455">
    <property type="entry name" value="Tpx_Peroxidase_subfamily"/>
</dbReference>
<evidence type="ECO:0000313" key="6">
    <source>
        <dbReference type="Proteomes" id="UP000009072"/>
    </source>
</evidence>
<sequence length="165" mass="19011">MKRTVMFSDKEFELVGPQLKLGDKVTFKATSKTLESVTIDKLEKITVLTIFPSISTSICDVQTSEMSKIASEFTNFNFVAISLDLPFTLKEWCGTKNVKNIEVLSDYREREFGKKYGFLIDDLFLLSRGTIVLDKSNKVIYIEQLKQVKTQIDFEKLRNFLKTIK</sequence>
<evidence type="ECO:0000256" key="1">
    <source>
        <dbReference type="ARBA" id="ARBA00022559"/>
    </source>
</evidence>
<dbReference type="AlphaFoldDB" id="Q6KI11"/>
<evidence type="ECO:0000256" key="3">
    <source>
        <dbReference type="ARBA" id="ARBA00023284"/>
    </source>
</evidence>
<evidence type="ECO:0000259" key="4">
    <source>
        <dbReference type="PROSITE" id="PS51352"/>
    </source>
</evidence>
<dbReference type="KEGG" id="mmo:MMOB2790"/>
<keyword evidence="2" id="KW-0049">Antioxidant</keyword>
<reference evidence="5 6" key="1">
    <citation type="journal article" date="2004" name="Genome Res.">
        <title>The complete genome and proteome of Mycoplasma mobile.</title>
        <authorList>
            <person name="Jaffe J.D."/>
            <person name="Stange-Thomann N."/>
            <person name="Smith C."/>
            <person name="DeCaprio D."/>
            <person name="Fisher S."/>
            <person name="Butler J."/>
            <person name="Calvo S."/>
            <person name="Elkins T."/>
            <person name="FitzGerald M.G."/>
            <person name="Hafez N."/>
            <person name="Kodira C.D."/>
            <person name="Major J."/>
            <person name="Wang S."/>
            <person name="Wilkinson J."/>
            <person name="Nicol R."/>
            <person name="Nusbaum C."/>
            <person name="Birren B."/>
            <person name="Berg H.C."/>
            <person name="Church G.M."/>
        </authorList>
    </citation>
    <scope>NUCLEOTIDE SEQUENCE [LARGE SCALE GENOMIC DNA]</scope>
    <source>
        <strain evidence="6">ATCC 43663 / 163K / NCTC 11711</strain>
    </source>
</reference>
<evidence type="ECO:0000313" key="5">
    <source>
        <dbReference type="EMBL" id="AAT27765.1"/>
    </source>
</evidence>
<name>Q6KI11_MYCM1</name>
<proteinExistence type="predicted"/>
<dbReference type="PANTHER" id="PTHR43110:SF1">
    <property type="entry name" value="THIOL PEROXIDASE"/>
    <property type="match status" value="1"/>
</dbReference>
<organism evidence="5 6">
    <name type="scientific">Mycoplasma mobile (strain ATCC 43663 / 163K / NCTC 11711)</name>
    <name type="common">Mesomycoplasma mobile</name>
    <dbReference type="NCBI Taxonomy" id="267748"/>
    <lineage>
        <taxon>Bacteria</taxon>
        <taxon>Bacillati</taxon>
        <taxon>Mycoplasmatota</taxon>
        <taxon>Mycoplasmoidales</taxon>
        <taxon>Metamycoplasmataceae</taxon>
        <taxon>Mesomycoplasma</taxon>
    </lineage>
</organism>
<dbReference type="GO" id="GO:0008379">
    <property type="term" value="F:thioredoxin peroxidase activity"/>
    <property type="evidence" value="ECO:0007669"/>
    <property type="project" value="InterPro"/>
</dbReference>
<dbReference type="eggNOG" id="COG2077">
    <property type="taxonomic scope" value="Bacteria"/>
</dbReference>
<dbReference type="Gene3D" id="3.40.30.10">
    <property type="entry name" value="Glutaredoxin"/>
    <property type="match status" value="1"/>
</dbReference>
<keyword evidence="6" id="KW-1185">Reference proteome</keyword>
<dbReference type="Pfam" id="PF00578">
    <property type="entry name" value="AhpC-TSA"/>
    <property type="match status" value="1"/>
</dbReference>
<dbReference type="RefSeq" id="WP_011264799.1">
    <property type="nucleotide sequence ID" value="NC_006908.1"/>
</dbReference>
<dbReference type="SUPFAM" id="SSF52833">
    <property type="entry name" value="Thioredoxin-like"/>
    <property type="match status" value="1"/>
</dbReference>
<dbReference type="InterPro" id="IPR013766">
    <property type="entry name" value="Thioredoxin_domain"/>
</dbReference>
<dbReference type="STRING" id="267748.MMOB2790"/>
<dbReference type="EC" id="1.11.1.-" evidence="5"/>
<dbReference type="NCBIfam" id="NF001808">
    <property type="entry name" value="PRK00522.1"/>
    <property type="match status" value="1"/>
</dbReference>
<keyword evidence="1 5" id="KW-0575">Peroxidase</keyword>
<evidence type="ECO:0000256" key="2">
    <source>
        <dbReference type="ARBA" id="ARBA00022862"/>
    </source>
</evidence>
<gene>
    <name evidence="5" type="primary">tpx</name>
    <name evidence="5" type="ordered locus">MMOB2790</name>
</gene>
<dbReference type="EMBL" id="AE017308">
    <property type="protein sequence ID" value="AAT27765.1"/>
    <property type="molecule type" value="Genomic_DNA"/>
</dbReference>
<dbReference type="PANTHER" id="PTHR43110">
    <property type="entry name" value="THIOL PEROXIDASE"/>
    <property type="match status" value="1"/>
</dbReference>
<dbReference type="HOGENOM" id="CLU_042529_12_0_14"/>
<keyword evidence="3" id="KW-0676">Redox-active center</keyword>
<dbReference type="InterPro" id="IPR036249">
    <property type="entry name" value="Thioredoxin-like_sf"/>
</dbReference>
<dbReference type="PROSITE" id="PS51352">
    <property type="entry name" value="THIOREDOXIN_2"/>
    <property type="match status" value="1"/>
</dbReference>
<protein>
    <submittedName>
        <fullName evidence="5">Thiol peroxidase</fullName>
        <ecNumber evidence="5">1.11.1.-</ecNumber>
    </submittedName>
</protein>
<dbReference type="OrthoDB" id="9781543at2"/>
<accession>Q6KI11</accession>
<dbReference type="CDD" id="cd03014">
    <property type="entry name" value="PRX_Atyp2cys"/>
    <property type="match status" value="1"/>
</dbReference>